<sequence length="160" mass="17839">MEKVGLVRRERKESEVRKEEKVWTIPYLLCFHSLTHLESLTLPDSSPIHPPDLSHFLSFPLSPISSPPPYISYLLPISSSPPIFCPITIHLFPTTHFPPSISCPTHLPPPPIFPYYPSPAPPICPTHLPPPPISCPTTHFPSGSPRSASPCRIRPELHPV</sequence>
<evidence type="ECO:0000313" key="2">
    <source>
        <dbReference type="Proteomes" id="UP001292094"/>
    </source>
</evidence>
<comment type="caution">
    <text evidence="1">The sequence shown here is derived from an EMBL/GenBank/DDBJ whole genome shotgun (WGS) entry which is preliminary data.</text>
</comment>
<evidence type="ECO:0000313" key="1">
    <source>
        <dbReference type="EMBL" id="KAK4297689.1"/>
    </source>
</evidence>
<reference evidence="1" key="1">
    <citation type="submission" date="2023-11" db="EMBL/GenBank/DDBJ databases">
        <title>Genome assemblies of two species of porcelain crab, Petrolisthes cinctipes and Petrolisthes manimaculis (Anomura: Porcellanidae).</title>
        <authorList>
            <person name="Angst P."/>
        </authorList>
    </citation>
    <scope>NUCLEOTIDE SEQUENCE</scope>
    <source>
        <strain evidence="1">PB745_02</strain>
        <tissue evidence="1">Gill</tissue>
    </source>
</reference>
<organism evidence="1 2">
    <name type="scientific">Petrolisthes manimaculis</name>
    <dbReference type="NCBI Taxonomy" id="1843537"/>
    <lineage>
        <taxon>Eukaryota</taxon>
        <taxon>Metazoa</taxon>
        <taxon>Ecdysozoa</taxon>
        <taxon>Arthropoda</taxon>
        <taxon>Crustacea</taxon>
        <taxon>Multicrustacea</taxon>
        <taxon>Malacostraca</taxon>
        <taxon>Eumalacostraca</taxon>
        <taxon>Eucarida</taxon>
        <taxon>Decapoda</taxon>
        <taxon>Pleocyemata</taxon>
        <taxon>Anomura</taxon>
        <taxon>Galatheoidea</taxon>
        <taxon>Porcellanidae</taxon>
        <taxon>Petrolisthes</taxon>
    </lineage>
</organism>
<dbReference type="EMBL" id="JAWZYT010003587">
    <property type="protein sequence ID" value="KAK4297689.1"/>
    <property type="molecule type" value="Genomic_DNA"/>
</dbReference>
<protein>
    <submittedName>
        <fullName evidence="1">Uncharacterized protein</fullName>
    </submittedName>
</protein>
<dbReference type="Proteomes" id="UP001292094">
    <property type="component" value="Unassembled WGS sequence"/>
</dbReference>
<dbReference type="AlphaFoldDB" id="A0AAE1NYE4"/>
<name>A0AAE1NYE4_9EUCA</name>
<proteinExistence type="predicted"/>
<accession>A0AAE1NYE4</accession>
<gene>
    <name evidence="1" type="ORF">Pmani_029908</name>
</gene>
<keyword evidence="2" id="KW-1185">Reference proteome</keyword>